<evidence type="ECO:0000313" key="3">
    <source>
        <dbReference type="Proteomes" id="UP000253235"/>
    </source>
</evidence>
<dbReference type="AlphaFoldDB" id="A0A482TKF9"/>
<keyword evidence="3" id="KW-1185">Reference proteome</keyword>
<keyword evidence="1" id="KW-0812">Transmembrane</keyword>
<dbReference type="RefSeq" id="WP_113666274.1">
    <property type="nucleotide sequence ID" value="NZ_QNVY02000003.1"/>
</dbReference>
<keyword evidence="1" id="KW-0472">Membrane</keyword>
<proteinExistence type="predicted"/>
<dbReference type="Proteomes" id="UP000253235">
    <property type="component" value="Unassembled WGS sequence"/>
</dbReference>
<name>A0A482TKF9_9FLAO</name>
<sequence>MIDNFTKKNLTELSEFQRIRNNVYVEWLKNILTIATAILAVLISLKSEKSNTFTESFFYLSTIFLSGIGILFGVIVLYSYVELENLSVKKKREQVLLLLDKKEIDSVETVELPKFYKVFEYICNISLFLSLISLLIYGFINEI</sequence>
<feature type="transmembrane region" description="Helical" evidence="1">
    <location>
        <begin position="27"/>
        <end position="45"/>
    </location>
</feature>
<accession>A0A482TKF9</accession>
<evidence type="ECO:0000313" key="2">
    <source>
        <dbReference type="EMBL" id="RYJ51647.1"/>
    </source>
</evidence>
<comment type="caution">
    <text evidence="2">The sequence shown here is derived from an EMBL/GenBank/DDBJ whole genome shotgun (WGS) entry which is preliminary data.</text>
</comment>
<evidence type="ECO:0000256" key="1">
    <source>
        <dbReference type="SAM" id="Phobius"/>
    </source>
</evidence>
<dbReference type="EMBL" id="QNVY02000003">
    <property type="protein sequence ID" value="RYJ51647.1"/>
    <property type="molecule type" value="Genomic_DNA"/>
</dbReference>
<feature type="transmembrane region" description="Helical" evidence="1">
    <location>
        <begin position="57"/>
        <end position="81"/>
    </location>
</feature>
<reference evidence="2 3" key="1">
    <citation type="submission" date="2019-01" db="EMBL/GenBank/DDBJ databases">
        <title>Flavobacterium sp. nov. isolated from arctic soil.</title>
        <authorList>
            <person name="Kim D.-U."/>
        </authorList>
    </citation>
    <scope>NUCLEOTIDE SEQUENCE [LARGE SCALE GENOMIC DNA]</scope>
    <source>
        <strain evidence="2 3">Kopri-42</strain>
    </source>
</reference>
<keyword evidence="1" id="KW-1133">Transmembrane helix</keyword>
<feature type="transmembrane region" description="Helical" evidence="1">
    <location>
        <begin position="118"/>
        <end position="140"/>
    </location>
</feature>
<evidence type="ECO:0008006" key="4">
    <source>
        <dbReference type="Google" id="ProtNLM"/>
    </source>
</evidence>
<gene>
    <name evidence="2" type="ORF">DR871_010665</name>
</gene>
<organism evidence="2 3">
    <name type="scientific">Flavobacterium petrolei</name>
    <dbReference type="NCBI Taxonomy" id="2259594"/>
    <lineage>
        <taxon>Bacteria</taxon>
        <taxon>Pseudomonadati</taxon>
        <taxon>Bacteroidota</taxon>
        <taxon>Flavobacteriia</taxon>
        <taxon>Flavobacteriales</taxon>
        <taxon>Flavobacteriaceae</taxon>
        <taxon>Flavobacterium</taxon>
    </lineage>
</organism>
<protein>
    <recommendedName>
        <fullName evidence="4">DUF202 domain-containing protein</fullName>
    </recommendedName>
</protein>